<proteinExistence type="inferred from homology"/>
<sequence length="278" mass="31132">MAFLPLRSVPLPDATERRYRRWLGEIDDRLGDPSVDRNELCRTILTGLYQPALAGEDPEGLDPTVRILVDQFDPRNAVLEPEYYQETDPERYARVKPLLWLWEMFDRSPAGENTPLGVGFRRLLARRVFRSCGRNFKAFPYVRVTFGYNLEVGDDVVIHRHVLLDDRGGIRIGNGASVSDFANVYSHSHDIVDGREVSLPTTVIEDGVRITYHATILAGATVRQNSMVGAQAVLTKDTDARWVYVGIPARPVKEKSAEALAARPPRGADPLADPPAER</sequence>
<keyword evidence="5" id="KW-1185">Reference proteome</keyword>
<organism evidence="4 5">
    <name type="scientific">Gaopeijia maritima</name>
    <dbReference type="NCBI Taxonomy" id="3119007"/>
    <lineage>
        <taxon>Bacteria</taxon>
        <taxon>Pseudomonadati</taxon>
        <taxon>Gemmatimonadota</taxon>
        <taxon>Longimicrobiia</taxon>
        <taxon>Gaopeijiales</taxon>
        <taxon>Gaopeijiaceae</taxon>
        <taxon>Gaopeijia</taxon>
    </lineage>
</organism>
<keyword evidence="2 4" id="KW-0808">Transferase</keyword>
<comment type="similarity">
    <text evidence="1">Belongs to the transferase hexapeptide repeat family.</text>
</comment>
<dbReference type="GO" id="GO:0016746">
    <property type="term" value="F:acyltransferase activity"/>
    <property type="evidence" value="ECO:0007669"/>
    <property type="project" value="UniProtKB-KW"/>
</dbReference>
<dbReference type="CDD" id="cd04647">
    <property type="entry name" value="LbH_MAT_like"/>
    <property type="match status" value="1"/>
</dbReference>
<comment type="caution">
    <text evidence="4">The sequence shown here is derived from an EMBL/GenBank/DDBJ whole genome shotgun (WGS) entry which is preliminary data.</text>
</comment>
<dbReference type="InterPro" id="IPR051159">
    <property type="entry name" value="Hexapeptide_acetyltransf"/>
</dbReference>
<evidence type="ECO:0000313" key="5">
    <source>
        <dbReference type="Proteomes" id="UP001484239"/>
    </source>
</evidence>
<dbReference type="PANTHER" id="PTHR23416:SF23">
    <property type="entry name" value="ACETYLTRANSFERASE C18B11.09C-RELATED"/>
    <property type="match status" value="1"/>
</dbReference>
<dbReference type="EMBL" id="JBBHLI010000003">
    <property type="protein sequence ID" value="MEK9500624.1"/>
    <property type="molecule type" value="Genomic_DNA"/>
</dbReference>
<evidence type="ECO:0000256" key="1">
    <source>
        <dbReference type="ARBA" id="ARBA00007274"/>
    </source>
</evidence>
<dbReference type="PANTHER" id="PTHR23416">
    <property type="entry name" value="SIALIC ACID SYNTHASE-RELATED"/>
    <property type="match status" value="1"/>
</dbReference>
<keyword evidence="4" id="KW-0012">Acyltransferase</keyword>
<feature type="region of interest" description="Disordered" evidence="3">
    <location>
        <begin position="255"/>
        <end position="278"/>
    </location>
</feature>
<dbReference type="EC" id="2.3.1.-" evidence="4"/>
<dbReference type="SUPFAM" id="SSF51161">
    <property type="entry name" value="Trimeric LpxA-like enzymes"/>
    <property type="match status" value="1"/>
</dbReference>
<dbReference type="Gene3D" id="2.160.10.10">
    <property type="entry name" value="Hexapeptide repeat proteins"/>
    <property type="match status" value="1"/>
</dbReference>
<evidence type="ECO:0000256" key="3">
    <source>
        <dbReference type="SAM" id="MobiDB-lite"/>
    </source>
</evidence>
<evidence type="ECO:0000256" key="2">
    <source>
        <dbReference type="ARBA" id="ARBA00022679"/>
    </source>
</evidence>
<reference evidence="4 5" key="1">
    <citation type="submission" date="2024-02" db="EMBL/GenBank/DDBJ databases">
        <title>A novel Gemmatimonadota bacterium.</title>
        <authorList>
            <person name="Du Z.-J."/>
            <person name="Ye Y.-Q."/>
        </authorList>
    </citation>
    <scope>NUCLEOTIDE SEQUENCE [LARGE SCALE GENOMIC DNA]</scope>
    <source>
        <strain evidence="4 5">DH-20</strain>
    </source>
</reference>
<dbReference type="InterPro" id="IPR011004">
    <property type="entry name" value="Trimer_LpxA-like_sf"/>
</dbReference>
<name>A0ABU9E7C3_9BACT</name>
<gene>
    <name evidence="4" type="ORF">WI372_06515</name>
</gene>
<dbReference type="Proteomes" id="UP001484239">
    <property type="component" value="Unassembled WGS sequence"/>
</dbReference>
<accession>A0ABU9E7C3</accession>
<evidence type="ECO:0000313" key="4">
    <source>
        <dbReference type="EMBL" id="MEK9500624.1"/>
    </source>
</evidence>
<dbReference type="RefSeq" id="WP_405280078.1">
    <property type="nucleotide sequence ID" value="NZ_CP144380.1"/>
</dbReference>
<protein>
    <submittedName>
        <fullName evidence="4">Acyltransferase</fullName>
        <ecNumber evidence="4">2.3.1.-</ecNumber>
    </submittedName>
</protein>